<evidence type="ECO:0000313" key="1">
    <source>
        <dbReference type="EMBL" id="KAJ8269540.1"/>
    </source>
</evidence>
<proteinExistence type="predicted"/>
<accession>A0A9Q1DHT8</accession>
<dbReference type="Proteomes" id="UP001152803">
    <property type="component" value="Unassembled WGS sequence"/>
</dbReference>
<gene>
    <name evidence="1" type="ORF">COCON_G00121470</name>
</gene>
<evidence type="ECO:0000313" key="2">
    <source>
        <dbReference type="Proteomes" id="UP001152803"/>
    </source>
</evidence>
<protein>
    <submittedName>
        <fullName evidence="1">Uncharacterized protein</fullName>
    </submittedName>
</protein>
<keyword evidence="2" id="KW-1185">Reference proteome</keyword>
<organism evidence="1 2">
    <name type="scientific">Conger conger</name>
    <name type="common">Conger eel</name>
    <name type="synonym">Muraena conger</name>
    <dbReference type="NCBI Taxonomy" id="82655"/>
    <lineage>
        <taxon>Eukaryota</taxon>
        <taxon>Metazoa</taxon>
        <taxon>Chordata</taxon>
        <taxon>Craniata</taxon>
        <taxon>Vertebrata</taxon>
        <taxon>Euteleostomi</taxon>
        <taxon>Actinopterygii</taxon>
        <taxon>Neopterygii</taxon>
        <taxon>Teleostei</taxon>
        <taxon>Anguilliformes</taxon>
        <taxon>Congridae</taxon>
        <taxon>Conger</taxon>
    </lineage>
</organism>
<name>A0A9Q1DHT8_CONCO</name>
<dbReference type="EMBL" id="JAFJMO010000008">
    <property type="protein sequence ID" value="KAJ8269540.1"/>
    <property type="molecule type" value="Genomic_DNA"/>
</dbReference>
<dbReference type="AlphaFoldDB" id="A0A9Q1DHT8"/>
<comment type="caution">
    <text evidence="1">The sequence shown here is derived from an EMBL/GenBank/DDBJ whole genome shotgun (WGS) entry which is preliminary data.</text>
</comment>
<sequence length="68" mass="7621">MSELHSALSFHQKTLNTVTQQLYSLKAQCSKSKNVPEAQGCLTEAKCTRLQHLPSFILCTTTDIVFHL</sequence>
<reference evidence="1" key="1">
    <citation type="journal article" date="2023" name="Science">
        <title>Genome structures resolve the early diversification of teleost fishes.</title>
        <authorList>
            <person name="Parey E."/>
            <person name="Louis A."/>
            <person name="Montfort J."/>
            <person name="Bouchez O."/>
            <person name="Roques C."/>
            <person name="Iampietro C."/>
            <person name="Lluch J."/>
            <person name="Castinel A."/>
            <person name="Donnadieu C."/>
            <person name="Desvignes T."/>
            <person name="Floi Bucao C."/>
            <person name="Jouanno E."/>
            <person name="Wen M."/>
            <person name="Mejri S."/>
            <person name="Dirks R."/>
            <person name="Jansen H."/>
            <person name="Henkel C."/>
            <person name="Chen W.J."/>
            <person name="Zahm M."/>
            <person name="Cabau C."/>
            <person name="Klopp C."/>
            <person name="Thompson A.W."/>
            <person name="Robinson-Rechavi M."/>
            <person name="Braasch I."/>
            <person name="Lecointre G."/>
            <person name="Bobe J."/>
            <person name="Postlethwait J.H."/>
            <person name="Berthelot C."/>
            <person name="Roest Crollius H."/>
            <person name="Guiguen Y."/>
        </authorList>
    </citation>
    <scope>NUCLEOTIDE SEQUENCE</scope>
    <source>
        <strain evidence="1">Concon-B</strain>
    </source>
</reference>